<evidence type="ECO:0000313" key="1">
    <source>
        <dbReference type="EMBL" id="MBT1586403.1"/>
    </source>
</evidence>
<reference evidence="1 2" key="1">
    <citation type="submission" date="2021-05" db="EMBL/GenBank/DDBJ databases">
        <title>Whole genome sequence of Curtobacterium flaccumfaciens pv. flaccumfaciens strain CFBP 8819.</title>
        <authorList>
            <person name="Osdaghi E."/>
            <person name="Taghouti G."/>
            <person name="Portier P."/>
            <person name="Fazliarab A."/>
            <person name="Taghavi S.M."/>
            <person name="Briand M."/>
            <person name="Le-Saux M."/>
            <person name="Jacques M.-A."/>
        </authorList>
    </citation>
    <scope>NUCLEOTIDE SEQUENCE [LARGE SCALE GENOMIC DNA]</scope>
    <source>
        <strain evidence="1 2">CFBP 8819</strain>
    </source>
</reference>
<name>A0ABS5VC92_9MICO</name>
<protein>
    <submittedName>
        <fullName evidence="1">Type II toxin-antitoxin system VapB family antitoxin</fullName>
    </submittedName>
</protein>
<proteinExistence type="predicted"/>
<dbReference type="RefSeq" id="WP_214543401.1">
    <property type="nucleotide sequence ID" value="NZ_JAHEWS010000001.1"/>
</dbReference>
<dbReference type="InterPro" id="IPR019239">
    <property type="entry name" value="VapB_antitoxin"/>
</dbReference>
<sequence length="76" mass="8264">MAVTTIDLDQAVLDTAKELTGARTNRDVVNRALQTLIAVRRQPAAVERIMARDFTDDQTHASVVRYTAPGVPADDA</sequence>
<dbReference type="Pfam" id="PF09957">
    <property type="entry name" value="VapB_antitoxin"/>
    <property type="match status" value="1"/>
</dbReference>
<comment type="caution">
    <text evidence="1">The sequence shown here is derived from an EMBL/GenBank/DDBJ whole genome shotgun (WGS) entry which is preliminary data.</text>
</comment>
<accession>A0ABS5VC92</accession>
<organism evidence="1 2">
    <name type="scientific">Curtobacterium aurantiacum</name>
    <dbReference type="NCBI Taxonomy" id="3236919"/>
    <lineage>
        <taxon>Bacteria</taxon>
        <taxon>Bacillati</taxon>
        <taxon>Actinomycetota</taxon>
        <taxon>Actinomycetes</taxon>
        <taxon>Micrococcales</taxon>
        <taxon>Microbacteriaceae</taxon>
        <taxon>Curtobacterium</taxon>
    </lineage>
</organism>
<gene>
    <name evidence="1" type="ORF">KK097_01080</name>
</gene>
<keyword evidence="2" id="KW-1185">Reference proteome</keyword>
<dbReference type="Proteomes" id="UP001519641">
    <property type="component" value="Unassembled WGS sequence"/>
</dbReference>
<dbReference type="EMBL" id="JAHEWS010000001">
    <property type="protein sequence ID" value="MBT1586403.1"/>
    <property type="molecule type" value="Genomic_DNA"/>
</dbReference>
<evidence type="ECO:0000313" key="2">
    <source>
        <dbReference type="Proteomes" id="UP001519641"/>
    </source>
</evidence>